<dbReference type="Proteomes" id="UP000298663">
    <property type="component" value="Unassembled WGS sequence"/>
</dbReference>
<keyword evidence="1" id="KW-1133">Transmembrane helix</keyword>
<comment type="caution">
    <text evidence="2">The sequence shown here is derived from an EMBL/GenBank/DDBJ whole genome shotgun (WGS) entry which is preliminary data.</text>
</comment>
<dbReference type="AlphaFoldDB" id="A0A4U5MR75"/>
<accession>A0A4U5MR75</accession>
<proteinExistence type="predicted"/>
<gene>
    <name evidence="2" type="ORF">L596_019666</name>
</gene>
<organism evidence="2 3">
    <name type="scientific">Steinernema carpocapsae</name>
    <name type="common">Entomopathogenic nematode</name>
    <dbReference type="NCBI Taxonomy" id="34508"/>
    <lineage>
        <taxon>Eukaryota</taxon>
        <taxon>Metazoa</taxon>
        <taxon>Ecdysozoa</taxon>
        <taxon>Nematoda</taxon>
        <taxon>Chromadorea</taxon>
        <taxon>Rhabditida</taxon>
        <taxon>Tylenchina</taxon>
        <taxon>Panagrolaimomorpha</taxon>
        <taxon>Strongyloidoidea</taxon>
        <taxon>Steinernematidae</taxon>
        <taxon>Steinernema</taxon>
    </lineage>
</organism>
<feature type="transmembrane region" description="Helical" evidence="1">
    <location>
        <begin position="36"/>
        <end position="53"/>
    </location>
</feature>
<reference evidence="2 3" key="1">
    <citation type="journal article" date="2015" name="Genome Biol.">
        <title>Comparative genomics of Steinernema reveals deeply conserved gene regulatory networks.</title>
        <authorList>
            <person name="Dillman A.R."/>
            <person name="Macchietto M."/>
            <person name="Porter C.F."/>
            <person name="Rogers A."/>
            <person name="Williams B."/>
            <person name="Antoshechkin I."/>
            <person name="Lee M.M."/>
            <person name="Goodwin Z."/>
            <person name="Lu X."/>
            <person name="Lewis E.E."/>
            <person name="Goodrich-Blair H."/>
            <person name="Stock S.P."/>
            <person name="Adams B.J."/>
            <person name="Sternberg P.W."/>
            <person name="Mortazavi A."/>
        </authorList>
    </citation>
    <scope>NUCLEOTIDE SEQUENCE [LARGE SCALE GENOMIC DNA]</scope>
    <source>
        <strain evidence="2 3">ALL</strain>
    </source>
</reference>
<keyword evidence="1" id="KW-0812">Transmembrane</keyword>
<evidence type="ECO:0000256" key="1">
    <source>
        <dbReference type="SAM" id="Phobius"/>
    </source>
</evidence>
<dbReference type="EMBL" id="AZBU02000006">
    <property type="protein sequence ID" value="TKR72167.1"/>
    <property type="molecule type" value="Genomic_DNA"/>
</dbReference>
<name>A0A4U5MR75_STECR</name>
<sequence length="67" mass="7923">MPLSMRNYVHRLYNLARFMHCLYYGLLWIVQPFYNVHRIGIVSMSIAVALTTFKRANQSKLVRSSFV</sequence>
<protein>
    <submittedName>
        <fullName evidence="2">Uncharacterized protein</fullName>
    </submittedName>
</protein>
<evidence type="ECO:0000313" key="2">
    <source>
        <dbReference type="EMBL" id="TKR72167.1"/>
    </source>
</evidence>
<keyword evidence="3" id="KW-1185">Reference proteome</keyword>
<evidence type="ECO:0000313" key="3">
    <source>
        <dbReference type="Proteomes" id="UP000298663"/>
    </source>
</evidence>
<keyword evidence="1" id="KW-0472">Membrane</keyword>
<feature type="transmembrane region" description="Helical" evidence="1">
    <location>
        <begin position="12"/>
        <end position="30"/>
    </location>
</feature>
<reference evidence="2 3" key="2">
    <citation type="journal article" date="2019" name="G3 (Bethesda)">
        <title>Hybrid Assembly of the Genome of the Entomopathogenic Nematode Steinernema carpocapsae Identifies the X-Chromosome.</title>
        <authorList>
            <person name="Serra L."/>
            <person name="Macchietto M."/>
            <person name="Macias-Munoz A."/>
            <person name="McGill C.J."/>
            <person name="Rodriguez I.M."/>
            <person name="Rodriguez B."/>
            <person name="Murad R."/>
            <person name="Mortazavi A."/>
        </authorList>
    </citation>
    <scope>NUCLEOTIDE SEQUENCE [LARGE SCALE GENOMIC DNA]</scope>
    <source>
        <strain evidence="2 3">ALL</strain>
    </source>
</reference>